<evidence type="ECO:0000313" key="2">
    <source>
        <dbReference type="Proteomes" id="UP000789920"/>
    </source>
</evidence>
<proteinExistence type="predicted"/>
<comment type="caution">
    <text evidence="1">The sequence shown here is derived from an EMBL/GenBank/DDBJ whole genome shotgun (WGS) entry which is preliminary data.</text>
</comment>
<organism evidence="1 2">
    <name type="scientific">Racocetra persica</name>
    <dbReference type="NCBI Taxonomy" id="160502"/>
    <lineage>
        <taxon>Eukaryota</taxon>
        <taxon>Fungi</taxon>
        <taxon>Fungi incertae sedis</taxon>
        <taxon>Mucoromycota</taxon>
        <taxon>Glomeromycotina</taxon>
        <taxon>Glomeromycetes</taxon>
        <taxon>Diversisporales</taxon>
        <taxon>Gigasporaceae</taxon>
        <taxon>Racocetra</taxon>
    </lineage>
</organism>
<feature type="non-terminal residue" evidence="1">
    <location>
        <position position="64"/>
    </location>
</feature>
<reference evidence="1" key="1">
    <citation type="submission" date="2021-06" db="EMBL/GenBank/DDBJ databases">
        <authorList>
            <person name="Kallberg Y."/>
            <person name="Tangrot J."/>
            <person name="Rosling A."/>
        </authorList>
    </citation>
    <scope>NUCLEOTIDE SEQUENCE</scope>
    <source>
        <strain evidence="1">MA461A</strain>
    </source>
</reference>
<dbReference type="Proteomes" id="UP000789920">
    <property type="component" value="Unassembled WGS sequence"/>
</dbReference>
<protein>
    <submittedName>
        <fullName evidence="1">5786_t:CDS:1</fullName>
    </submittedName>
</protein>
<keyword evidence="2" id="KW-1185">Reference proteome</keyword>
<gene>
    <name evidence="1" type="ORF">RPERSI_LOCUS7413</name>
</gene>
<name>A0ACA9NAG0_9GLOM</name>
<accession>A0ACA9NAG0</accession>
<dbReference type="EMBL" id="CAJVQC010012529">
    <property type="protein sequence ID" value="CAG8639271.1"/>
    <property type="molecule type" value="Genomic_DNA"/>
</dbReference>
<sequence>MYWSKGHRIAKKILSLIIRLNCDDEFFDMLDEFILSKTCELKLLEENKDGNNIPQPPQQSQPAI</sequence>
<evidence type="ECO:0000313" key="1">
    <source>
        <dbReference type="EMBL" id="CAG8639271.1"/>
    </source>
</evidence>